<dbReference type="Proteomes" id="UP000284841">
    <property type="component" value="Unassembled WGS sequence"/>
</dbReference>
<dbReference type="STRING" id="1776384.GCA_900086585_00605"/>
<dbReference type="SUPFAM" id="SSF48024">
    <property type="entry name" value="N-terminal domain of DnaB helicase"/>
    <property type="match status" value="1"/>
</dbReference>
<evidence type="ECO:0000256" key="4">
    <source>
        <dbReference type="ARBA" id="ARBA00022741"/>
    </source>
</evidence>
<keyword evidence="4 12" id="KW-0547">Nucleotide-binding</keyword>
<dbReference type="PROSITE" id="PS51199">
    <property type="entry name" value="SF4_HELICASE"/>
    <property type="match status" value="1"/>
</dbReference>
<proteinExistence type="inferred from homology"/>
<dbReference type="InterPro" id="IPR007692">
    <property type="entry name" value="DNA_helicase_DnaB"/>
</dbReference>
<dbReference type="GO" id="GO:0005524">
    <property type="term" value="F:ATP binding"/>
    <property type="evidence" value="ECO:0007669"/>
    <property type="project" value="UniProtKB-UniRule"/>
</dbReference>
<dbReference type="SUPFAM" id="SSF52540">
    <property type="entry name" value="P-loop containing nucleoside triphosphate hydrolases"/>
    <property type="match status" value="1"/>
</dbReference>
<dbReference type="FunFam" id="3.40.50.300:FF:000076">
    <property type="entry name" value="Replicative DNA helicase"/>
    <property type="match status" value="1"/>
</dbReference>
<keyword evidence="9" id="KW-0413">Isomerase</keyword>
<evidence type="ECO:0000256" key="9">
    <source>
        <dbReference type="ARBA" id="ARBA00023235"/>
    </source>
</evidence>
<dbReference type="PANTHER" id="PTHR30153:SF2">
    <property type="entry name" value="REPLICATIVE DNA HELICASE"/>
    <property type="match status" value="1"/>
</dbReference>
<evidence type="ECO:0000256" key="10">
    <source>
        <dbReference type="ARBA" id="ARBA00048954"/>
    </source>
</evidence>
<dbReference type="Pfam" id="PF00772">
    <property type="entry name" value="DnaB"/>
    <property type="match status" value="1"/>
</dbReference>
<dbReference type="GO" id="GO:0005829">
    <property type="term" value="C:cytosol"/>
    <property type="evidence" value="ECO:0007669"/>
    <property type="project" value="TreeGrafter"/>
</dbReference>
<dbReference type="CDD" id="cd00984">
    <property type="entry name" value="DnaB_C"/>
    <property type="match status" value="1"/>
</dbReference>
<dbReference type="GO" id="GO:0006269">
    <property type="term" value="P:DNA replication, synthesis of primer"/>
    <property type="evidence" value="ECO:0007669"/>
    <property type="project" value="UniProtKB-UniRule"/>
</dbReference>
<organism evidence="14 15">
    <name type="scientific">Emergencia timonensis</name>
    <dbReference type="NCBI Taxonomy" id="1776384"/>
    <lineage>
        <taxon>Bacteria</taxon>
        <taxon>Bacillati</taxon>
        <taxon>Bacillota</taxon>
        <taxon>Clostridia</taxon>
        <taxon>Peptostreptococcales</taxon>
        <taxon>Anaerovoracaceae</taxon>
        <taxon>Emergencia</taxon>
    </lineage>
</organism>
<comment type="caution">
    <text evidence="14">The sequence shown here is derived from an EMBL/GenBank/DDBJ whole genome shotgun (WGS) entry which is preliminary data.</text>
</comment>
<evidence type="ECO:0000256" key="8">
    <source>
        <dbReference type="ARBA" id="ARBA00023125"/>
    </source>
</evidence>
<dbReference type="InterPro" id="IPR007693">
    <property type="entry name" value="DNA_helicase_DnaB-like_N"/>
</dbReference>
<dbReference type="NCBIfam" id="TIGR00665">
    <property type="entry name" value="DnaB"/>
    <property type="match status" value="1"/>
</dbReference>
<protein>
    <recommendedName>
        <fullName evidence="11 12">Replicative DNA helicase</fullName>
        <ecNumber evidence="11 12">5.6.2.3</ecNumber>
    </recommendedName>
</protein>
<dbReference type="InterPro" id="IPR016136">
    <property type="entry name" value="DNA_helicase_N/primase_C"/>
</dbReference>
<keyword evidence="15" id="KW-1185">Reference proteome</keyword>
<keyword evidence="7 12" id="KW-0067">ATP-binding</keyword>
<evidence type="ECO:0000256" key="7">
    <source>
        <dbReference type="ARBA" id="ARBA00022840"/>
    </source>
</evidence>
<dbReference type="GO" id="GO:0042802">
    <property type="term" value="F:identical protein binding"/>
    <property type="evidence" value="ECO:0007669"/>
    <property type="project" value="UniProtKB-ARBA"/>
</dbReference>
<evidence type="ECO:0000256" key="5">
    <source>
        <dbReference type="ARBA" id="ARBA00022801"/>
    </source>
</evidence>
<dbReference type="PANTHER" id="PTHR30153">
    <property type="entry name" value="REPLICATIVE DNA HELICASE DNAB"/>
    <property type="match status" value="1"/>
</dbReference>
<keyword evidence="2 12" id="KW-0639">Primosome</keyword>
<keyword evidence="5 12" id="KW-0378">Hydrolase</keyword>
<comment type="similarity">
    <text evidence="1 12">Belongs to the helicase family. DnaB subfamily.</text>
</comment>
<gene>
    <name evidence="14" type="ORF">DW099_10630</name>
</gene>
<keyword evidence="8 12" id="KW-0238">DNA-binding</keyword>
<dbReference type="OrthoDB" id="9773982at2"/>
<evidence type="ECO:0000256" key="2">
    <source>
        <dbReference type="ARBA" id="ARBA00022515"/>
    </source>
</evidence>
<dbReference type="AlphaFoldDB" id="A0A415E0I9"/>
<dbReference type="EC" id="5.6.2.3" evidence="11 12"/>
<comment type="function">
    <text evidence="12">The main replicative DNA helicase, it participates in initiation and elongation during chromosome replication. Travels ahead of the DNA replisome, separating dsDNA into templates for DNA synthesis. A processive ATP-dependent 5'-3' DNA helicase it has DNA-dependent ATPase activity.</text>
</comment>
<dbReference type="Gene3D" id="3.40.50.300">
    <property type="entry name" value="P-loop containing nucleotide triphosphate hydrolases"/>
    <property type="match status" value="1"/>
</dbReference>
<dbReference type="Gene3D" id="1.10.860.10">
    <property type="entry name" value="DNAb Helicase, Chain A"/>
    <property type="match status" value="1"/>
</dbReference>
<dbReference type="InterPro" id="IPR036185">
    <property type="entry name" value="DNA_heli_DnaB-like_N_sf"/>
</dbReference>
<dbReference type="NCBIfam" id="NF004384">
    <property type="entry name" value="PRK05748.1"/>
    <property type="match status" value="1"/>
</dbReference>
<evidence type="ECO:0000256" key="1">
    <source>
        <dbReference type="ARBA" id="ARBA00008428"/>
    </source>
</evidence>
<reference evidence="14 15" key="1">
    <citation type="submission" date="2018-08" db="EMBL/GenBank/DDBJ databases">
        <title>A genome reference for cultivated species of the human gut microbiota.</title>
        <authorList>
            <person name="Zou Y."/>
            <person name="Xue W."/>
            <person name="Luo G."/>
        </authorList>
    </citation>
    <scope>NUCLEOTIDE SEQUENCE [LARGE SCALE GENOMIC DNA]</scope>
    <source>
        <strain evidence="14 15">AM07-24</strain>
    </source>
</reference>
<keyword evidence="6 12" id="KW-0347">Helicase</keyword>
<dbReference type="Pfam" id="PF03796">
    <property type="entry name" value="DnaB_C"/>
    <property type="match status" value="1"/>
</dbReference>
<feature type="domain" description="SF4 helicase" evidence="13">
    <location>
        <begin position="176"/>
        <end position="439"/>
    </location>
</feature>
<accession>A0A415E0I9</accession>
<evidence type="ECO:0000256" key="3">
    <source>
        <dbReference type="ARBA" id="ARBA00022705"/>
    </source>
</evidence>
<dbReference type="InterPro" id="IPR007694">
    <property type="entry name" value="DNA_helicase_DnaB-like_C"/>
</dbReference>
<dbReference type="FunFam" id="1.10.860.10:FF:000001">
    <property type="entry name" value="Replicative DNA helicase"/>
    <property type="match status" value="1"/>
</dbReference>
<evidence type="ECO:0000313" key="15">
    <source>
        <dbReference type="Proteomes" id="UP000284841"/>
    </source>
</evidence>
<comment type="catalytic activity">
    <reaction evidence="10 12">
        <text>ATP + H2O = ADP + phosphate + H(+)</text>
        <dbReference type="Rhea" id="RHEA:13065"/>
        <dbReference type="ChEBI" id="CHEBI:15377"/>
        <dbReference type="ChEBI" id="CHEBI:15378"/>
        <dbReference type="ChEBI" id="CHEBI:30616"/>
        <dbReference type="ChEBI" id="CHEBI:43474"/>
        <dbReference type="ChEBI" id="CHEBI:456216"/>
        <dbReference type="EC" id="5.6.2.3"/>
    </reaction>
</comment>
<evidence type="ECO:0000256" key="12">
    <source>
        <dbReference type="RuleBase" id="RU362085"/>
    </source>
</evidence>
<dbReference type="InterPro" id="IPR027417">
    <property type="entry name" value="P-loop_NTPase"/>
</dbReference>
<dbReference type="GO" id="GO:0043139">
    <property type="term" value="F:5'-3' DNA helicase activity"/>
    <property type="evidence" value="ECO:0007669"/>
    <property type="project" value="UniProtKB-EC"/>
</dbReference>
<dbReference type="EMBL" id="QRMS01000003">
    <property type="protein sequence ID" value="RHJ87152.1"/>
    <property type="molecule type" value="Genomic_DNA"/>
</dbReference>
<evidence type="ECO:0000313" key="14">
    <source>
        <dbReference type="EMBL" id="RHJ87152.1"/>
    </source>
</evidence>
<evidence type="ECO:0000256" key="6">
    <source>
        <dbReference type="ARBA" id="ARBA00022806"/>
    </source>
</evidence>
<evidence type="ECO:0000259" key="13">
    <source>
        <dbReference type="PROSITE" id="PS51199"/>
    </source>
</evidence>
<sequence>MMVEKIPPHNTEAEKSVLGSAMLSKDALADVIDVVKPDDFYDAAHKEIFTVMMDLFRNNVSVDIVTVCEDLKKRKSLEMVGGRAYVATLSSEAPSTANAAEYAKIVAEKASMRQLIKTAEDIREKSFEEEMAPSEILDYAEKGIFEIAQQRQGSDYAPIKEVLLENVAMIDKAIQTQGQVIGLATGFKRLDELTSGFQKSDLVIVAARPAMGKTAFVLNIAQNAAVKSGATVLIFSLEMAKAQLGQRLLAMESRVEMQKLKTGNIERNDWERINMALDSLSKTNIHIDDTPGVSILEMKNKCRRLKAEKGLDLVIIDYLQLMKADGKSDSRQQEISTLSRYLKLLAREMDCPVIVLSQLSRAPEQRPNHRPVLSDLRESGSIEQDADMVMFLYRDDYYNPEDSEKPGVCEVNLAKHRSGSTETFDLTWVARYTKFSDKA</sequence>
<dbReference type="GO" id="GO:0003677">
    <property type="term" value="F:DNA binding"/>
    <property type="evidence" value="ECO:0007669"/>
    <property type="project" value="UniProtKB-UniRule"/>
</dbReference>
<dbReference type="GO" id="GO:1990077">
    <property type="term" value="C:primosome complex"/>
    <property type="evidence" value="ECO:0007669"/>
    <property type="project" value="UniProtKB-UniRule"/>
</dbReference>
<name>A0A415E0I9_9FIRM</name>
<dbReference type="GO" id="GO:0016887">
    <property type="term" value="F:ATP hydrolysis activity"/>
    <property type="evidence" value="ECO:0007669"/>
    <property type="project" value="RHEA"/>
</dbReference>
<evidence type="ECO:0000256" key="11">
    <source>
        <dbReference type="NCBIfam" id="TIGR00665"/>
    </source>
</evidence>
<keyword evidence="3 12" id="KW-0235">DNA replication</keyword>